<feature type="modified residue" description="4-aspartylphosphate" evidence="3">
    <location>
        <position position="58"/>
    </location>
</feature>
<dbReference type="PANTHER" id="PTHR43214">
    <property type="entry name" value="TWO-COMPONENT RESPONSE REGULATOR"/>
    <property type="match status" value="1"/>
</dbReference>
<dbReference type="CDD" id="cd17535">
    <property type="entry name" value="REC_NarL-like"/>
    <property type="match status" value="1"/>
</dbReference>
<dbReference type="SMART" id="SM00448">
    <property type="entry name" value="REC"/>
    <property type="match status" value="1"/>
</dbReference>
<dbReference type="Pfam" id="PF00196">
    <property type="entry name" value="GerE"/>
    <property type="match status" value="1"/>
</dbReference>
<dbReference type="GO" id="GO:0006355">
    <property type="term" value="P:regulation of DNA-templated transcription"/>
    <property type="evidence" value="ECO:0007669"/>
    <property type="project" value="InterPro"/>
</dbReference>
<dbReference type="PROSITE" id="PS50110">
    <property type="entry name" value="RESPONSE_REGULATORY"/>
    <property type="match status" value="1"/>
</dbReference>
<dbReference type="GO" id="GO:0000160">
    <property type="term" value="P:phosphorelay signal transduction system"/>
    <property type="evidence" value="ECO:0007669"/>
    <property type="project" value="InterPro"/>
</dbReference>
<dbReference type="InterPro" id="IPR001789">
    <property type="entry name" value="Sig_transdc_resp-reg_receiver"/>
</dbReference>
<keyword evidence="7" id="KW-1185">Reference proteome</keyword>
<dbReference type="Pfam" id="PF00072">
    <property type="entry name" value="Response_reg"/>
    <property type="match status" value="1"/>
</dbReference>
<organism evidence="6 7">
    <name type="scientific">Nocardioides agariphilus</name>
    <dbReference type="NCBI Taxonomy" id="433664"/>
    <lineage>
        <taxon>Bacteria</taxon>
        <taxon>Bacillati</taxon>
        <taxon>Actinomycetota</taxon>
        <taxon>Actinomycetes</taxon>
        <taxon>Propionibacteriales</taxon>
        <taxon>Nocardioidaceae</taxon>
        <taxon>Nocardioides</taxon>
    </lineage>
</organism>
<dbReference type="Proteomes" id="UP000660668">
    <property type="component" value="Unassembled WGS sequence"/>
</dbReference>
<dbReference type="InterPro" id="IPR058245">
    <property type="entry name" value="NreC/VraR/RcsB-like_REC"/>
</dbReference>
<dbReference type="GO" id="GO:0003677">
    <property type="term" value="F:DNA binding"/>
    <property type="evidence" value="ECO:0007669"/>
    <property type="project" value="UniProtKB-KW"/>
</dbReference>
<evidence type="ECO:0000313" key="6">
    <source>
        <dbReference type="EMBL" id="MBF4767575.1"/>
    </source>
</evidence>
<evidence type="ECO:0000259" key="5">
    <source>
        <dbReference type="PROSITE" id="PS50110"/>
    </source>
</evidence>
<dbReference type="EMBL" id="JADKPO010000007">
    <property type="protein sequence ID" value="MBF4767575.1"/>
    <property type="molecule type" value="Genomic_DNA"/>
</dbReference>
<evidence type="ECO:0000256" key="3">
    <source>
        <dbReference type="PROSITE-ProRule" id="PRU00169"/>
    </source>
</evidence>
<keyword evidence="2" id="KW-0238">DNA-binding</keyword>
<feature type="domain" description="HTH luxR-type" evidence="4">
    <location>
        <begin position="149"/>
        <end position="214"/>
    </location>
</feature>
<dbReference type="SUPFAM" id="SSF52172">
    <property type="entry name" value="CheY-like"/>
    <property type="match status" value="1"/>
</dbReference>
<dbReference type="PROSITE" id="PS50043">
    <property type="entry name" value="HTH_LUXR_2"/>
    <property type="match status" value="1"/>
</dbReference>
<reference evidence="6" key="1">
    <citation type="submission" date="2020-11" db="EMBL/GenBank/DDBJ databases">
        <title>Nocardioides cynanchi sp. nov., isolated from soil of rhizosphere of Cynanchum wilfordii.</title>
        <authorList>
            <person name="Lee J.-S."/>
            <person name="Suh M.K."/>
            <person name="Kim J.-S."/>
        </authorList>
    </citation>
    <scope>NUCLEOTIDE SEQUENCE</scope>
    <source>
        <strain evidence="6">KCTC 19276</strain>
    </source>
</reference>
<keyword evidence="1 3" id="KW-0597">Phosphoprotein</keyword>
<feature type="domain" description="Response regulatory" evidence="5">
    <location>
        <begin position="7"/>
        <end position="123"/>
    </location>
</feature>
<dbReference type="PROSITE" id="PS00622">
    <property type="entry name" value="HTH_LUXR_1"/>
    <property type="match status" value="1"/>
</dbReference>
<dbReference type="Gene3D" id="3.40.50.2300">
    <property type="match status" value="1"/>
</dbReference>
<dbReference type="AlphaFoldDB" id="A0A930VPG1"/>
<dbReference type="SMART" id="SM00421">
    <property type="entry name" value="HTH_LUXR"/>
    <property type="match status" value="1"/>
</dbReference>
<evidence type="ECO:0000313" key="7">
    <source>
        <dbReference type="Proteomes" id="UP000660668"/>
    </source>
</evidence>
<proteinExistence type="predicted"/>
<sequence length="226" mass="23859">MKPDAIRVLVADDHPVVRSGLVGVLTSLEGFDVVGVAADGREAVREAVLHHPHVALMDLQMPGVDGFAAIRELTRVAPSVRVCVLTMYDDDDSLFAAMRAGARGYLLKGAEQDEIARAVRAIAAGEVIFGPGIAVRVLSQLNSPAAEPAGERFPQLTARELEILDLLAAGTPTATIAARLDVTAKTVSNHVSNILTKLQVTDRTQAALLARKAGLGETGSDRAREN</sequence>
<evidence type="ECO:0000256" key="2">
    <source>
        <dbReference type="ARBA" id="ARBA00023125"/>
    </source>
</evidence>
<dbReference type="PRINTS" id="PR00038">
    <property type="entry name" value="HTHLUXR"/>
</dbReference>
<dbReference type="InterPro" id="IPR011006">
    <property type="entry name" value="CheY-like_superfamily"/>
</dbReference>
<dbReference type="InterPro" id="IPR039420">
    <property type="entry name" value="WalR-like"/>
</dbReference>
<name>A0A930VPG1_9ACTN</name>
<dbReference type="InterPro" id="IPR016032">
    <property type="entry name" value="Sig_transdc_resp-reg_C-effctor"/>
</dbReference>
<dbReference type="PANTHER" id="PTHR43214:SF43">
    <property type="entry name" value="TWO-COMPONENT RESPONSE REGULATOR"/>
    <property type="match status" value="1"/>
</dbReference>
<evidence type="ECO:0000259" key="4">
    <source>
        <dbReference type="PROSITE" id="PS50043"/>
    </source>
</evidence>
<protein>
    <submittedName>
        <fullName evidence="6">Response regulator transcription factor</fullName>
    </submittedName>
</protein>
<dbReference type="CDD" id="cd06170">
    <property type="entry name" value="LuxR_C_like"/>
    <property type="match status" value="1"/>
</dbReference>
<comment type="caution">
    <text evidence="6">The sequence shown here is derived from an EMBL/GenBank/DDBJ whole genome shotgun (WGS) entry which is preliminary data.</text>
</comment>
<evidence type="ECO:0000256" key="1">
    <source>
        <dbReference type="ARBA" id="ARBA00022553"/>
    </source>
</evidence>
<dbReference type="InterPro" id="IPR000792">
    <property type="entry name" value="Tscrpt_reg_LuxR_C"/>
</dbReference>
<gene>
    <name evidence="6" type="ORF">ISU10_07340</name>
</gene>
<dbReference type="SUPFAM" id="SSF46894">
    <property type="entry name" value="C-terminal effector domain of the bipartite response regulators"/>
    <property type="match status" value="1"/>
</dbReference>
<accession>A0A930VPG1</accession>